<dbReference type="AlphaFoldDB" id="A0A5C3ECG0"/>
<sequence>MTRTPMSRIEELEQTCLKINKDLLDVHSDFRRRVEQLEKQIGGIDRSQDDLKRDLRTLEQRVDVMLNGSIQTDSRLSKAQTHLEEKVSRLFEQQDTKIDTSSDQIKERADRLFEQQEAKIDNLRDNILLPFFEAFQNIATSSRSPQQDVSSNTRLQSESISIQASADAAVEALKHIFRGVSTPQTNDATTKSSAHSARENFEPRQDIPQAEGWDENRDIGPHAINASTSKRLRSPSIENSQSERPLQHARVCRSEPREPCQVAGDIHNRSLGETGQIQGQSTQQPTTAQVGTPAHHSAVTSGHVMGRTGPERPKENLFSRTSEVSRDEISLTIEPASRSLREDALEPDREVVPSKLSETREQNASMISRISDVQGSLRGVLEETHPNLRAKPTAEYGHDSNDAWRERDSTRVSKQSVEADDVAIRRQSRLKALKELRAYPSQASPDDSFFLFARLGKWKGSTPLVITENKNIKYSLISEVLANALVRQGETGRASEDSDPWITLDLFWPYDAGKQLRRSNGTIAGFDARQVRFLVVPKADMTHGIVLAKKTFESLGLEIRYASSSRRHYISRDGNINAGALLDAFPQGELRDKLSQPFARLCRLAEYAATRKNPKKSSECFFRQTNEFDDDRRRDELDARRTHDIYRSDRAM</sequence>
<feature type="region of interest" description="Disordered" evidence="2">
    <location>
        <begin position="275"/>
        <end position="363"/>
    </location>
</feature>
<keyword evidence="1" id="KW-0175">Coiled coil</keyword>
<proteinExistence type="predicted"/>
<feature type="compositionally biased region" description="Polar residues" evidence="2">
    <location>
        <begin position="181"/>
        <end position="195"/>
    </location>
</feature>
<evidence type="ECO:0000313" key="3">
    <source>
        <dbReference type="EMBL" id="SPO28108.1"/>
    </source>
</evidence>
<feature type="compositionally biased region" description="Polar residues" evidence="2">
    <location>
        <begin position="275"/>
        <end position="290"/>
    </location>
</feature>
<feature type="region of interest" description="Disordered" evidence="2">
    <location>
        <begin position="384"/>
        <end position="418"/>
    </location>
</feature>
<reference evidence="3 4" key="1">
    <citation type="submission" date="2018-03" db="EMBL/GenBank/DDBJ databases">
        <authorList>
            <person name="Guldener U."/>
        </authorList>
    </citation>
    <scope>NUCLEOTIDE SEQUENCE [LARGE SCALE GENOMIC DNA]</scope>
    <source>
        <strain evidence="3 4">NBRC100155</strain>
    </source>
</reference>
<feature type="compositionally biased region" description="Basic and acidic residues" evidence="2">
    <location>
        <begin position="396"/>
        <end position="411"/>
    </location>
</feature>
<accession>A0A5C3ECG0</accession>
<gene>
    <name evidence="3" type="ORF">UTRI_04499_B</name>
</gene>
<protein>
    <submittedName>
        <fullName evidence="3">Uncharacterized protein</fullName>
    </submittedName>
</protein>
<feature type="coiled-coil region" evidence="1">
    <location>
        <begin position="20"/>
        <end position="54"/>
    </location>
</feature>
<name>A0A5C3ECG0_9BASI</name>
<evidence type="ECO:0000256" key="2">
    <source>
        <dbReference type="SAM" id="MobiDB-lite"/>
    </source>
</evidence>
<dbReference type="OrthoDB" id="2556815at2759"/>
<dbReference type="EMBL" id="OOIN01000021">
    <property type="protein sequence ID" value="SPO28108.1"/>
    <property type="molecule type" value="Genomic_DNA"/>
</dbReference>
<evidence type="ECO:0000313" key="4">
    <source>
        <dbReference type="Proteomes" id="UP000324022"/>
    </source>
</evidence>
<feature type="region of interest" description="Disordered" evidence="2">
    <location>
        <begin position="181"/>
        <end position="260"/>
    </location>
</feature>
<feature type="compositionally biased region" description="Basic and acidic residues" evidence="2">
    <location>
        <begin position="196"/>
        <end position="205"/>
    </location>
</feature>
<feature type="compositionally biased region" description="Basic and acidic residues" evidence="2">
    <location>
        <begin position="309"/>
        <end position="329"/>
    </location>
</feature>
<keyword evidence="4" id="KW-1185">Reference proteome</keyword>
<dbReference type="Proteomes" id="UP000324022">
    <property type="component" value="Unassembled WGS sequence"/>
</dbReference>
<evidence type="ECO:0000256" key="1">
    <source>
        <dbReference type="SAM" id="Coils"/>
    </source>
</evidence>
<feature type="compositionally biased region" description="Basic and acidic residues" evidence="2">
    <location>
        <begin position="339"/>
        <end position="361"/>
    </location>
</feature>
<organism evidence="3 4">
    <name type="scientific">Ustilago trichophora</name>
    <dbReference type="NCBI Taxonomy" id="86804"/>
    <lineage>
        <taxon>Eukaryota</taxon>
        <taxon>Fungi</taxon>
        <taxon>Dikarya</taxon>
        <taxon>Basidiomycota</taxon>
        <taxon>Ustilaginomycotina</taxon>
        <taxon>Ustilaginomycetes</taxon>
        <taxon>Ustilaginales</taxon>
        <taxon>Ustilaginaceae</taxon>
        <taxon>Ustilago</taxon>
    </lineage>
</organism>